<reference evidence="2" key="1">
    <citation type="submission" date="2021-04" db="EMBL/GenBank/DDBJ databases">
        <title>Genome based classification of Actinospica acidithermotolerans sp. nov., an actinobacterium isolated from an Indonesian hot spring.</title>
        <authorList>
            <person name="Kusuma A.B."/>
            <person name="Putra K.E."/>
            <person name="Nafisah S."/>
            <person name="Loh J."/>
            <person name="Nouioui I."/>
            <person name="Goodfellow M."/>
        </authorList>
    </citation>
    <scope>NUCLEOTIDE SEQUENCE</scope>
    <source>
        <strain evidence="2">MGRD01-02</strain>
    </source>
</reference>
<accession>A0A941ECN2</accession>
<dbReference type="EMBL" id="JAGSOH010000074">
    <property type="protein sequence ID" value="MBR7829081.1"/>
    <property type="molecule type" value="Genomic_DNA"/>
</dbReference>
<gene>
    <name evidence="2" type="ORF">KDK95_22430</name>
</gene>
<dbReference type="GO" id="GO:0005737">
    <property type="term" value="C:cytoplasm"/>
    <property type="evidence" value="ECO:0007669"/>
    <property type="project" value="TreeGrafter"/>
</dbReference>
<dbReference type="AlphaFoldDB" id="A0A941ECN2"/>
<dbReference type="CDD" id="cd05262">
    <property type="entry name" value="SDR_a7"/>
    <property type="match status" value="1"/>
</dbReference>
<evidence type="ECO:0000259" key="1">
    <source>
        <dbReference type="Pfam" id="PF01370"/>
    </source>
</evidence>
<dbReference type="Gene3D" id="3.40.50.720">
    <property type="entry name" value="NAD(P)-binding Rossmann-like Domain"/>
    <property type="match status" value="1"/>
</dbReference>
<feature type="domain" description="NAD-dependent epimerase/dehydratase" evidence="1">
    <location>
        <begin position="3"/>
        <end position="74"/>
    </location>
</feature>
<dbReference type="Pfam" id="PF01370">
    <property type="entry name" value="Epimerase"/>
    <property type="match status" value="1"/>
</dbReference>
<name>A0A941ECN2_9ACTN</name>
<evidence type="ECO:0000313" key="3">
    <source>
        <dbReference type="Proteomes" id="UP000676325"/>
    </source>
</evidence>
<dbReference type="PANTHER" id="PTHR48079:SF9">
    <property type="entry name" value="PUTATIVE-RELATED"/>
    <property type="match status" value="1"/>
</dbReference>
<dbReference type="SUPFAM" id="SSF51735">
    <property type="entry name" value="NAD(P)-binding Rossmann-fold domains"/>
    <property type="match status" value="1"/>
</dbReference>
<dbReference type="Proteomes" id="UP000676325">
    <property type="component" value="Unassembled WGS sequence"/>
</dbReference>
<dbReference type="InterPro" id="IPR001509">
    <property type="entry name" value="Epimerase_deHydtase"/>
</dbReference>
<dbReference type="InterPro" id="IPR036291">
    <property type="entry name" value="NAD(P)-bd_dom_sf"/>
</dbReference>
<keyword evidence="3" id="KW-1185">Reference proteome</keyword>
<protein>
    <submittedName>
        <fullName evidence="2">SDR family oxidoreductase</fullName>
    </submittedName>
</protein>
<organism evidence="2 3">
    <name type="scientific">Actinospica acidithermotolerans</name>
    <dbReference type="NCBI Taxonomy" id="2828514"/>
    <lineage>
        <taxon>Bacteria</taxon>
        <taxon>Bacillati</taxon>
        <taxon>Actinomycetota</taxon>
        <taxon>Actinomycetes</taxon>
        <taxon>Catenulisporales</taxon>
        <taxon>Actinospicaceae</taxon>
        <taxon>Actinospica</taxon>
    </lineage>
</organism>
<proteinExistence type="predicted"/>
<dbReference type="InterPro" id="IPR051783">
    <property type="entry name" value="NAD(P)-dependent_oxidoreduct"/>
</dbReference>
<sequence>MRVFVTGATGFIGSAVVRDLLDAGHQVVGLARSDEGAASLAATGAEVRRGTLHDLDVLRSEADAADGVIHTAFIHDFADFDASCETDRLVIEAFGETMAGSDKPLVVAAGTALIRDHVLLTEDVPAPIPPLYPRVSEQTAIIFAKRGVRASAIRIAPSAHGEGDKGFVPLLIGLAREKGYAAYPGEGKNVWPAVHRLDVARLFRLALESAPAGSTLHAAAEQGVEFRRIAEAIGAGLDVPVRSVAGAEIPAYFGGFTGFAQIDNPTSSTLTRERYGWDPQQPGLIEDIERAGYFTQK</sequence>
<dbReference type="GO" id="GO:0004029">
    <property type="term" value="F:aldehyde dehydrogenase (NAD+) activity"/>
    <property type="evidence" value="ECO:0007669"/>
    <property type="project" value="TreeGrafter"/>
</dbReference>
<dbReference type="RefSeq" id="WP_212520217.1">
    <property type="nucleotide sequence ID" value="NZ_JAGSOH010000074.1"/>
</dbReference>
<comment type="caution">
    <text evidence="2">The sequence shown here is derived from an EMBL/GenBank/DDBJ whole genome shotgun (WGS) entry which is preliminary data.</text>
</comment>
<evidence type="ECO:0000313" key="2">
    <source>
        <dbReference type="EMBL" id="MBR7829081.1"/>
    </source>
</evidence>
<dbReference type="PANTHER" id="PTHR48079">
    <property type="entry name" value="PROTEIN YEEZ"/>
    <property type="match status" value="1"/>
</dbReference>